<dbReference type="AlphaFoldDB" id="A0A6M3JGM5"/>
<dbReference type="EMBL" id="MT141675">
    <property type="protein sequence ID" value="QJA69073.1"/>
    <property type="molecule type" value="Genomic_DNA"/>
</dbReference>
<reference evidence="2" key="1">
    <citation type="submission" date="2020-03" db="EMBL/GenBank/DDBJ databases">
        <title>The deep terrestrial virosphere.</title>
        <authorList>
            <person name="Holmfeldt K."/>
            <person name="Nilsson E."/>
            <person name="Simone D."/>
            <person name="Lopez-Fernandez M."/>
            <person name="Wu X."/>
            <person name="de Brujin I."/>
            <person name="Lundin D."/>
            <person name="Andersson A."/>
            <person name="Bertilsson S."/>
            <person name="Dopson M."/>
        </authorList>
    </citation>
    <scope>NUCLEOTIDE SEQUENCE</scope>
    <source>
        <strain evidence="2">MM415A05101</strain>
    </source>
</reference>
<gene>
    <name evidence="2" type="ORF">MM415A05101_0003</name>
</gene>
<dbReference type="Pfam" id="PF23984">
    <property type="entry name" value="DUF7307"/>
    <property type="match status" value="1"/>
</dbReference>
<organism evidence="2">
    <name type="scientific">viral metagenome</name>
    <dbReference type="NCBI Taxonomy" id="1070528"/>
    <lineage>
        <taxon>unclassified sequences</taxon>
        <taxon>metagenomes</taxon>
        <taxon>organismal metagenomes</taxon>
    </lineage>
</organism>
<name>A0A6M3JGM5_9ZZZZ</name>
<sequence length="136" mass="15335">MVIDSRAMVEAIIEARNKVERLEIDLTAAKDGKLKAEAKLIEVMDLQGIKSTKIETSFGLMLAVKKETLYVSVKAEDREQLLKWVDEDCGRSDLIKQTIHNKSLEGFVNQRLKDAEPVPSFISTYFKPGILIRKGV</sequence>
<dbReference type="InterPro" id="IPR055731">
    <property type="entry name" value="Pam3_gp33-like"/>
</dbReference>
<protein>
    <submittedName>
        <fullName evidence="2">Uncharacterized protein</fullName>
    </submittedName>
</protein>
<feature type="coiled-coil region" evidence="1">
    <location>
        <begin position="12"/>
        <end position="39"/>
    </location>
</feature>
<accession>A0A6M3JGM5</accession>
<keyword evidence="1" id="KW-0175">Coiled coil</keyword>
<evidence type="ECO:0000313" key="2">
    <source>
        <dbReference type="EMBL" id="QJA69073.1"/>
    </source>
</evidence>
<evidence type="ECO:0000256" key="1">
    <source>
        <dbReference type="SAM" id="Coils"/>
    </source>
</evidence>
<proteinExistence type="predicted"/>